<dbReference type="OMA" id="VAMTHIH"/>
<name>A0A2H3CZA5_ARMGA</name>
<evidence type="ECO:0000313" key="1">
    <source>
        <dbReference type="EMBL" id="PBK83828.1"/>
    </source>
</evidence>
<dbReference type="InParanoid" id="A0A2H3CZA5"/>
<reference evidence="2" key="1">
    <citation type="journal article" date="2017" name="Nat. Ecol. Evol.">
        <title>Genome expansion and lineage-specific genetic innovations in the forest pathogenic fungi Armillaria.</title>
        <authorList>
            <person name="Sipos G."/>
            <person name="Prasanna A.N."/>
            <person name="Walter M.C."/>
            <person name="O'Connor E."/>
            <person name="Balint B."/>
            <person name="Krizsan K."/>
            <person name="Kiss B."/>
            <person name="Hess J."/>
            <person name="Varga T."/>
            <person name="Slot J."/>
            <person name="Riley R."/>
            <person name="Boka B."/>
            <person name="Rigling D."/>
            <person name="Barry K."/>
            <person name="Lee J."/>
            <person name="Mihaltcheva S."/>
            <person name="LaButti K."/>
            <person name="Lipzen A."/>
            <person name="Waldron R."/>
            <person name="Moloney N.M."/>
            <person name="Sperisen C."/>
            <person name="Kredics L."/>
            <person name="Vagvoelgyi C."/>
            <person name="Patrignani A."/>
            <person name="Fitzpatrick D."/>
            <person name="Nagy I."/>
            <person name="Doyle S."/>
            <person name="Anderson J.B."/>
            <person name="Grigoriev I.V."/>
            <person name="Gueldener U."/>
            <person name="Muensterkoetter M."/>
            <person name="Nagy L.G."/>
        </authorList>
    </citation>
    <scope>NUCLEOTIDE SEQUENCE [LARGE SCALE GENOMIC DNA]</scope>
    <source>
        <strain evidence="2">Ar21-2</strain>
    </source>
</reference>
<gene>
    <name evidence="1" type="ORF">ARMGADRAFT_1048367</name>
</gene>
<sequence>MYWVLEQIILEHLGKPFPITICNAHSPQEICSRLMDASSTFCQELLAYLEGAHESDYFDKSQKEVLSDLVIPEPPPCPCTKLNCFIPECSACKNISSWWTFFKQTVNFVVAMTHIHSCGDNTNTDSSKKKNKYDSKGCLVNKWGKCKARFSCKIVKEHKVNKEGHLMMQKLKVWINTFMPLPTYLFHCNTDVTSLQSRTAINTVISYVSDYVTKPALKTHVIFKAI</sequence>
<evidence type="ECO:0000313" key="2">
    <source>
        <dbReference type="Proteomes" id="UP000217790"/>
    </source>
</evidence>
<protein>
    <submittedName>
        <fullName evidence="1">Uncharacterized protein</fullName>
    </submittedName>
</protein>
<organism evidence="1 2">
    <name type="scientific">Armillaria gallica</name>
    <name type="common">Bulbous honey fungus</name>
    <name type="synonym">Armillaria bulbosa</name>
    <dbReference type="NCBI Taxonomy" id="47427"/>
    <lineage>
        <taxon>Eukaryota</taxon>
        <taxon>Fungi</taxon>
        <taxon>Dikarya</taxon>
        <taxon>Basidiomycota</taxon>
        <taxon>Agaricomycotina</taxon>
        <taxon>Agaricomycetes</taxon>
        <taxon>Agaricomycetidae</taxon>
        <taxon>Agaricales</taxon>
        <taxon>Marasmiineae</taxon>
        <taxon>Physalacriaceae</taxon>
        <taxon>Armillaria</taxon>
    </lineage>
</organism>
<proteinExistence type="predicted"/>
<dbReference type="OrthoDB" id="3229882at2759"/>
<dbReference type="EMBL" id="KZ293703">
    <property type="protein sequence ID" value="PBK83828.1"/>
    <property type="molecule type" value="Genomic_DNA"/>
</dbReference>
<dbReference type="STRING" id="47427.A0A2H3CZA5"/>
<keyword evidence="2" id="KW-1185">Reference proteome</keyword>
<dbReference type="AlphaFoldDB" id="A0A2H3CZA5"/>
<dbReference type="Proteomes" id="UP000217790">
    <property type="component" value="Unassembled WGS sequence"/>
</dbReference>
<accession>A0A2H3CZA5</accession>